<sequence>MGHLSPFYEKNFECLLCKNKFTSLKIRSSYVKVDFYDKDFCPNYKSKEINPVLYNIYVCPHCGFSFSDEFSKYIVPAIKEELNEKVSMHWKTQDFGHERSIQQAINAYKLASYCAVIKREKKVTLAGVFLRIAWLYRMNEDEQEQRFLQMAVQEYINSYVNDDFRGSQMSELKILYLIAELLRRTGQYKEAVFYFSKVLEKQASASERTIVEMARDQWNEMRNVMNQA</sequence>
<organism evidence="1 2">
    <name type="scientific">Heyndrickxia shackletonii</name>
    <dbReference type="NCBI Taxonomy" id="157838"/>
    <lineage>
        <taxon>Bacteria</taxon>
        <taxon>Bacillati</taxon>
        <taxon>Bacillota</taxon>
        <taxon>Bacilli</taxon>
        <taxon>Bacillales</taxon>
        <taxon>Bacillaceae</taxon>
        <taxon>Heyndrickxia</taxon>
    </lineage>
</organism>
<dbReference type="AlphaFoldDB" id="A0A0Q3WVH5"/>
<dbReference type="PATRIC" id="fig|157838.3.peg.1461"/>
<dbReference type="OrthoDB" id="9780343at2"/>
<dbReference type="InterPro" id="IPR018708">
    <property type="entry name" value="DUF2225"/>
</dbReference>
<keyword evidence="2" id="KW-1185">Reference proteome</keyword>
<reference evidence="1 2" key="1">
    <citation type="submission" date="2015-09" db="EMBL/GenBank/DDBJ databases">
        <title>Genome sequencing project for genomic taxonomy and phylogenomics of Bacillus-like bacteria.</title>
        <authorList>
            <person name="Liu B."/>
            <person name="Wang J."/>
            <person name="Zhu Y."/>
            <person name="Liu G."/>
            <person name="Chen Q."/>
            <person name="Chen Z."/>
            <person name="Lan J."/>
            <person name="Che J."/>
            <person name="Ge C."/>
            <person name="Shi H."/>
            <person name="Pan Z."/>
            <person name="Liu X."/>
        </authorList>
    </citation>
    <scope>NUCLEOTIDE SEQUENCE [LARGE SCALE GENOMIC DNA]</scope>
    <source>
        <strain evidence="1 2">LMG 18435</strain>
    </source>
</reference>
<dbReference type="EMBL" id="LJJC01000004">
    <property type="protein sequence ID" value="KQL53196.1"/>
    <property type="molecule type" value="Genomic_DNA"/>
</dbReference>
<dbReference type="STRING" id="157838.AN964_06525"/>
<evidence type="ECO:0000313" key="1">
    <source>
        <dbReference type="EMBL" id="KQL53196.1"/>
    </source>
</evidence>
<dbReference type="Proteomes" id="UP000051888">
    <property type="component" value="Unassembled WGS sequence"/>
</dbReference>
<gene>
    <name evidence="1" type="ORF">AN964_06525</name>
</gene>
<evidence type="ECO:0000313" key="2">
    <source>
        <dbReference type="Proteomes" id="UP000051888"/>
    </source>
</evidence>
<dbReference type="Gene3D" id="1.25.40.10">
    <property type="entry name" value="Tetratricopeptide repeat domain"/>
    <property type="match status" value="1"/>
</dbReference>
<accession>A0A0Q3WVH5</accession>
<proteinExistence type="predicted"/>
<dbReference type="InterPro" id="IPR011990">
    <property type="entry name" value="TPR-like_helical_dom_sf"/>
</dbReference>
<dbReference type="RefSeq" id="WP_055738926.1">
    <property type="nucleotide sequence ID" value="NZ_JAAIWL010000021.1"/>
</dbReference>
<dbReference type="Pfam" id="PF09986">
    <property type="entry name" value="DUF2225"/>
    <property type="match status" value="1"/>
</dbReference>
<dbReference type="SUPFAM" id="SSF48452">
    <property type="entry name" value="TPR-like"/>
    <property type="match status" value="1"/>
</dbReference>
<protein>
    <submittedName>
        <fullName evidence="1">Uncharacterized protein</fullName>
    </submittedName>
</protein>
<name>A0A0Q3WVH5_9BACI</name>
<comment type="caution">
    <text evidence="1">The sequence shown here is derived from an EMBL/GenBank/DDBJ whole genome shotgun (WGS) entry which is preliminary data.</text>
</comment>